<evidence type="ECO:0000256" key="6">
    <source>
        <dbReference type="ARBA" id="ARBA00022729"/>
    </source>
</evidence>
<dbReference type="Gene3D" id="2.20.100.10">
    <property type="entry name" value="Thrombospondin type-1 (TSP1) repeat"/>
    <property type="match status" value="9"/>
</dbReference>
<organism evidence="18">
    <name type="scientific">Iconisemion striatum</name>
    <dbReference type="NCBI Taxonomy" id="60296"/>
    <lineage>
        <taxon>Eukaryota</taxon>
        <taxon>Metazoa</taxon>
        <taxon>Chordata</taxon>
        <taxon>Craniata</taxon>
        <taxon>Vertebrata</taxon>
        <taxon>Euteleostomi</taxon>
        <taxon>Actinopterygii</taxon>
        <taxon>Neopterygii</taxon>
        <taxon>Teleostei</taxon>
        <taxon>Neoteleostei</taxon>
        <taxon>Acanthomorphata</taxon>
        <taxon>Ovalentaria</taxon>
        <taxon>Atherinomorphae</taxon>
        <taxon>Cyprinodontiformes</taxon>
        <taxon>Nothobranchiidae</taxon>
        <taxon>Iconisemion</taxon>
    </lineage>
</organism>
<keyword evidence="8" id="KW-0221">Differentiation</keyword>
<dbReference type="InterPro" id="IPR000884">
    <property type="entry name" value="TSP1_rpt"/>
</dbReference>
<dbReference type="FunFam" id="2.20.100.10:FF:000018">
    <property type="entry name" value="Thrombospondin type 1 domain containing 7A"/>
    <property type="match status" value="1"/>
</dbReference>
<keyword evidence="13" id="KW-0966">Cell projection</keyword>
<keyword evidence="6" id="KW-0732">Signal</keyword>
<dbReference type="GO" id="GO:0042995">
    <property type="term" value="C:cell projection"/>
    <property type="evidence" value="ECO:0007669"/>
    <property type="project" value="UniProtKB-SubCell"/>
</dbReference>
<comment type="subcellular location">
    <subcellularLocation>
        <location evidence="1">Cell membrane</location>
        <topology evidence="1">Single-pass type I membrane protein</topology>
    </subcellularLocation>
    <subcellularLocation>
        <location evidence="2">Cell projection</location>
    </subcellularLocation>
</comment>
<dbReference type="SMART" id="SM00209">
    <property type="entry name" value="TSP1"/>
    <property type="match status" value="14"/>
</dbReference>
<dbReference type="GO" id="GO:0030154">
    <property type="term" value="P:cell differentiation"/>
    <property type="evidence" value="ECO:0007669"/>
    <property type="project" value="UniProtKB-KW"/>
</dbReference>
<evidence type="ECO:0000256" key="3">
    <source>
        <dbReference type="ARBA" id="ARBA00022475"/>
    </source>
</evidence>
<dbReference type="InterPro" id="IPR036383">
    <property type="entry name" value="TSP1_rpt_sf"/>
</dbReference>
<evidence type="ECO:0000259" key="17">
    <source>
        <dbReference type="Pfam" id="PF23308"/>
    </source>
</evidence>
<dbReference type="FunFam" id="2.20.100.10:FF:000019">
    <property type="entry name" value="Thrombospondin type 1 domain containing 7A"/>
    <property type="match status" value="1"/>
</dbReference>
<feature type="transmembrane region" description="Helical" evidence="15">
    <location>
        <begin position="1587"/>
        <end position="1611"/>
    </location>
</feature>
<feature type="domain" description="Spondin-like TSP1" evidence="16">
    <location>
        <begin position="188"/>
        <end position="237"/>
    </location>
</feature>
<dbReference type="Pfam" id="PF19030">
    <property type="entry name" value="TSP1_ADAMTS"/>
    <property type="match status" value="2"/>
</dbReference>
<dbReference type="InterPro" id="IPR044004">
    <property type="entry name" value="TSP1_spondin_dom"/>
</dbReference>
<protein>
    <recommendedName>
        <fullName evidence="14">Thrombospondin type-1 domain-containing protein 7A</fullName>
    </recommendedName>
</protein>
<sequence>MGWTMTLKDDFGVIAWTRQAGNFLIFFLALSSFSAPVRSDILLLNDHHFSWKAGQWSQCIGEECGSDGVQTRTLWCVHMEGWTTHHSHCQHMDKPESKRQCFKVCDWHQDLFEWEVSDWGGCVLVPFFSNELKLRTTECITAQHGIQRRHIHCVRTSNRSSVSSRICEFFSQKPPVEQACLIPCPQDCVVSDFTSWSSCSKTCGAGLQHRTRHILAPPMYGGADCPNLTETRTCTNSVECPVAEGEHQYSLKVGAWSKCRLPHQKDTLLNGRTTVDFGTSSNENNTINFYTLASHHHPSHHHHLYHTHVHIKYPMSWDQEVGYHTRQVRCARSDGKNVMLSLCTKDTSPLTYRACLMPQDCQTSDWSSWGSCSKTCRSNDLSPGYRLRLRVMTQIPCGDGLPCPVLEEKEACNIIGDLLPKCPRYMWRTTEWGECRILPLLSQQDRRQINVSILCGGGIQTRKTYCVQVPDDSAPHHRKEVSRPVNALLCDGDEPPLAVQNCSIPCQHRCLLSQWSAWSACLHENCKDPQGKKGFRQRRRELLWESSGTLGTCPHLMEFIPCEDPACYLWQVQQEGRCIPINGSCGSGTAVHNITCVNTEGDVVANTQCVDDSPPTEESCEVACSADCVVGSWSSWSTCSHSCATKTAEGKQSRTRTTLAIPGKEGKACPAAPALEEWRVCNDHPCSVFYWDASAWGPCIADVNATSFWNETSGCTVGVQHRKVSCTKLNAGPVVNKRCLDSSRPETVRPCLLPCRKDCVVTPFSEWTACPSTCLTDNSTAVTQSRYRTVVQRPANGGQECPDTVYEERECDSVRVCPVYRWRMHKWHSCTLVPDSVRRGLSGSGEACGNGLETRGVSCIGENEEPANMTECLQWASPLPSQIRACRVACKDDCTLTAWSKFSECAGCGSSRTHKRSLLGRSKKKEHCLNEEVYPLEEMETCPCDEFLSQPYGNWSACILPNPSVLESLQGWMSHREVKECGQGLRYRAVACINQRGHLVNPTLCTDTGYIVEVCHIPCPLDCKLSEWSAWSACSASCGSGLKIRSKWLREKAFNGGRPCPKLDLKNQAQVYEAVPCNGECSQYEWRIEAWSICTINTVDDLPACGEGVQSRKIRCVKKEAAGGENVTVDDGLCDPEETPPRAQVCFLSCPNDCAVSPWGPWSNCPLECDQGSTRNRSRHVLRLPAPNGASCPELVQSEPCVLNSTCVTYRYQVSEWCTCQLSGNAVCGHGSRSRHLDCVQSDGKVVELQKCKQFGLINKLQLLESCAVDCPVSCMLSEWSPWADCSHTCGSRGHSERTRRILQEAHEEGRPCPNLLSQTKPCPIRPCYMWLLSNWSRCTVEGAKCGEGLRRRNLTCAVHWGHWHESPPQPAELELCGDVLKRQLEQEMEQPCFVPCPGDCHLTEWSSWSSCQLTCLEGRSFESTGRQARSQAVIIQATENQGSCPHQVFETQPCEGGKCHSYQWKTGGWDNNERAVWCQRSDGVNVTGGCFPQKRPTTLRHCHPPCTKPFSHCTPSGVCGCEKGYTEVMTSHGFLDYCTRTPGVDNSKKADVKTNSGRLKPRPSQANDLFSEWTLRPVGPDGRVKLWVYAVTVVGFIVILFVIALSFVVCNPYKTTKASPPQKPLTLAYDGDMDM</sequence>
<evidence type="ECO:0000256" key="13">
    <source>
        <dbReference type="ARBA" id="ARBA00023273"/>
    </source>
</evidence>
<dbReference type="Pfam" id="PF00090">
    <property type="entry name" value="TSP_1"/>
    <property type="match status" value="1"/>
</dbReference>
<evidence type="ECO:0000256" key="12">
    <source>
        <dbReference type="ARBA" id="ARBA00023180"/>
    </source>
</evidence>
<evidence type="ECO:0000259" key="16">
    <source>
        <dbReference type="Pfam" id="PF19028"/>
    </source>
</evidence>
<dbReference type="InterPro" id="IPR056991">
    <property type="entry name" value="TSP1_TSH7A-B_C"/>
</dbReference>
<dbReference type="PANTHER" id="PTHR11311:SF7">
    <property type="entry name" value="THROMBOSPONDIN TYPE-1 DOMAIN-CONTAINING PROTEIN 7B"/>
    <property type="match status" value="1"/>
</dbReference>
<dbReference type="GO" id="GO:0030036">
    <property type="term" value="P:actin cytoskeleton organization"/>
    <property type="evidence" value="ECO:0007669"/>
    <property type="project" value="TreeGrafter"/>
</dbReference>
<feature type="domain" description="Thrombospondin type-1" evidence="17">
    <location>
        <begin position="1505"/>
        <end position="1544"/>
    </location>
</feature>
<dbReference type="FunFam" id="2.20.100.10:FF:000014">
    <property type="entry name" value="Thrombospondin type 1 domain containing 7A"/>
    <property type="match status" value="1"/>
</dbReference>
<dbReference type="GO" id="GO:0005886">
    <property type="term" value="C:plasma membrane"/>
    <property type="evidence" value="ECO:0007669"/>
    <property type="project" value="UniProtKB-SubCell"/>
</dbReference>
<dbReference type="PROSITE" id="PS50092">
    <property type="entry name" value="TSP1"/>
    <property type="match status" value="12"/>
</dbReference>
<keyword evidence="3" id="KW-1003">Cell membrane</keyword>
<dbReference type="InterPro" id="IPR051418">
    <property type="entry name" value="Spondin/Thrombospondin_T1"/>
</dbReference>
<evidence type="ECO:0000256" key="9">
    <source>
        <dbReference type="ARBA" id="ARBA00022989"/>
    </source>
</evidence>
<evidence type="ECO:0000256" key="11">
    <source>
        <dbReference type="ARBA" id="ARBA00023157"/>
    </source>
</evidence>
<evidence type="ECO:0000256" key="7">
    <source>
        <dbReference type="ARBA" id="ARBA00022737"/>
    </source>
</evidence>
<feature type="domain" description="Spondin-like TSP1" evidence="16">
    <location>
        <begin position="1401"/>
        <end position="1460"/>
    </location>
</feature>
<keyword evidence="10 15" id="KW-0472">Membrane</keyword>
<evidence type="ECO:0000256" key="2">
    <source>
        <dbReference type="ARBA" id="ARBA00004316"/>
    </source>
</evidence>
<evidence type="ECO:0000256" key="8">
    <source>
        <dbReference type="ARBA" id="ARBA00022782"/>
    </source>
</evidence>
<feature type="domain" description="Spondin-like TSP1" evidence="16">
    <location>
        <begin position="1275"/>
        <end position="1328"/>
    </location>
</feature>
<feature type="domain" description="Spondin-like TSP1" evidence="16">
    <location>
        <begin position="628"/>
        <end position="686"/>
    </location>
</feature>
<keyword evidence="4" id="KW-0037">Angiogenesis</keyword>
<evidence type="ECO:0000256" key="10">
    <source>
        <dbReference type="ARBA" id="ARBA00023136"/>
    </source>
</evidence>
<evidence type="ECO:0000256" key="15">
    <source>
        <dbReference type="SAM" id="Phobius"/>
    </source>
</evidence>
<dbReference type="Pfam" id="PF23308">
    <property type="entry name" value="TSP1_TSH7A-B_C"/>
    <property type="match status" value="1"/>
</dbReference>
<dbReference type="FunFam" id="2.20.100.10:FF:000015">
    <property type="entry name" value="Thrombospondin, type I, domain containing 7A"/>
    <property type="match status" value="1"/>
</dbReference>
<dbReference type="FunFam" id="2.20.100.10:FF:000027">
    <property type="entry name" value="Thrombospondin type 1 domain containing 7A"/>
    <property type="match status" value="1"/>
</dbReference>
<keyword evidence="7" id="KW-0677">Repeat</keyword>
<name>A0A1A7X9G2_9TELE</name>
<dbReference type="GO" id="GO:0001525">
    <property type="term" value="P:angiogenesis"/>
    <property type="evidence" value="ECO:0007669"/>
    <property type="project" value="UniProtKB-KW"/>
</dbReference>
<dbReference type="FunFam" id="2.20.100.10:FF:000017">
    <property type="entry name" value="Thrombospondin type 1 domain containing 7A"/>
    <property type="match status" value="1"/>
</dbReference>
<reference evidence="18" key="1">
    <citation type="submission" date="2016-05" db="EMBL/GenBank/DDBJ databases">
        <authorList>
            <person name="Lavstsen T."/>
            <person name="Jespersen J.S."/>
        </authorList>
    </citation>
    <scope>NUCLEOTIDE SEQUENCE</scope>
    <source>
        <tissue evidence="18">Brain</tissue>
    </source>
</reference>
<evidence type="ECO:0000256" key="5">
    <source>
        <dbReference type="ARBA" id="ARBA00022692"/>
    </source>
</evidence>
<keyword evidence="12" id="KW-0325">Glycoprotein</keyword>
<dbReference type="EMBL" id="HADW01013125">
    <property type="protein sequence ID" value="SBP14525.1"/>
    <property type="molecule type" value="Transcribed_RNA"/>
</dbReference>
<dbReference type="PANTHER" id="PTHR11311">
    <property type="entry name" value="SPONDIN"/>
    <property type="match status" value="1"/>
</dbReference>
<gene>
    <name evidence="18" type="primary">THSD7BA</name>
</gene>
<dbReference type="Pfam" id="PF19028">
    <property type="entry name" value="TSP1_spondin"/>
    <property type="match status" value="7"/>
</dbReference>
<evidence type="ECO:0000313" key="18">
    <source>
        <dbReference type="EMBL" id="SBP14525.1"/>
    </source>
</evidence>
<dbReference type="SUPFAM" id="SSF82895">
    <property type="entry name" value="TSP-1 type 1 repeat"/>
    <property type="match status" value="10"/>
</dbReference>
<dbReference type="FunFam" id="2.20.100.10:FF:000031">
    <property type="entry name" value="Thrombospondin type 1 domain containing 7A"/>
    <property type="match status" value="1"/>
</dbReference>
<proteinExistence type="predicted"/>
<evidence type="ECO:0000256" key="14">
    <source>
        <dbReference type="ARBA" id="ARBA00069078"/>
    </source>
</evidence>
<keyword evidence="11" id="KW-1015">Disulfide bond</keyword>
<accession>A0A1A7X9G2</accession>
<feature type="domain" description="Spondin-like TSP1" evidence="16">
    <location>
        <begin position="759"/>
        <end position="815"/>
    </location>
</feature>
<dbReference type="FunFam" id="2.20.100.10:FF:000050">
    <property type="entry name" value="Thrombospondin type 1 domain containing 7B"/>
    <property type="match status" value="1"/>
</dbReference>
<reference evidence="18" key="2">
    <citation type="submission" date="2016-06" db="EMBL/GenBank/DDBJ databases">
        <title>The genome of a short-lived fish provides insights into sex chromosome evolution and the genetic control of aging.</title>
        <authorList>
            <person name="Reichwald K."/>
            <person name="Felder M."/>
            <person name="Petzold A."/>
            <person name="Koch P."/>
            <person name="Groth M."/>
            <person name="Platzer M."/>
        </authorList>
    </citation>
    <scope>NUCLEOTIDE SEQUENCE</scope>
    <source>
        <tissue evidence="18">Brain</tissue>
    </source>
</reference>
<keyword evidence="5 15" id="KW-0812">Transmembrane</keyword>
<feature type="domain" description="Spondin-like TSP1" evidence="16">
    <location>
        <begin position="1023"/>
        <end position="1066"/>
    </location>
</feature>
<keyword evidence="9 15" id="KW-1133">Transmembrane helix</keyword>
<feature type="domain" description="Spondin-like TSP1" evidence="16">
    <location>
        <begin position="1154"/>
        <end position="1207"/>
    </location>
</feature>
<evidence type="ECO:0000256" key="4">
    <source>
        <dbReference type="ARBA" id="ARBA00022657"/>
    </source>
</evidence>
<evidence type="ECO:0000256" key="1">
    <source>
        <dbReference type="ARBA" id="ARBA00004251"/>
    </source>
</evidence>